<comment type="caution">
    <text evidence="2">The sequence shown here is derived from an EMBL/GenBank/DDBJ whole genome shotgun (WGS) entry which is preliminary data.</text>
</comment>
<feature type="compositionally biased region" description="Polar residues" evidence="1">
    <location>
        <begin position="73"/>
        <end position="102"/>
    </location>
</feature>
<accession>A0ABR1M7A8</accession>
<reference evidence="2 3" key="1">
    <citation type="submission" date="2024-04" db="EMBL/GenBank/DDBJ databases">
        <title>Phyllosticta paracitricarpa is synonymous to the EU quarantine fungus P. citricarpa based on phylogenomic analyses.</title>
        <authorList>
            <consortium name="Lawrence Berkeley National Laboratory"/>
            <person name="Van Ingen-Buijs V.A."/>
            <person name="Van Westerhoven A.C."/>
            <person name="Haridas S."/>
            <person name="Skiadas P."/>
            <person name="Martin F."/>
            <person name="Groenewald J.Z."/>
            <person name="Crous P.W."/>
            <person name="Seidl M.F."/>
        </authorList>
    </citation>
    <scope>NUCLEOTIDE SEQUENCE [LARGE SCALE GENOMIC DNA]</scope>
    <source>
        <strain evidence="2 3">CBS 122670</strain>
    </source>
</reference>
<feature type="compositionally biased region" description="Low complexity" evidence="1">
    <location>
        <begin position="208"/>
        <end position="220"/>
    </location>
</feature>
<gene>
    <name evidence="2" type="ORF">IWX46DRAFT_154590</name>
</gene>
<evidence type="ECO:0000313" key="2">
    <source>
        <dbReference type="EMBL" id="KAK7543590.1"/>
    </source>
</evidence>
<proteinExistence type="predicted"/>
<feature type="region of interest" description="Disordered" evidence="1">
    <location>
        <begin position="69"/>
        <end position="102"/>
    </location>
</feature>
<organism evidence="2 3">
    <name type="scientific">Phyllosticta citricarpa</name>
    <dbReference type="NCBI Taxonomy" id="55181"/>
    <lineage>
        <taxon>Eukaryota</taxon>
        <taxon>Fungi</taxon>
        <taxon>Dikarya</taxon>
        <taxon>Ascomycota</taxon>
        <taxon>Pezizomycotina</taxon>
        <taxon>Dothideomycetes</taxon>
        <taxon>Dothideomycetes incertae sedis</taxon>
        <taxon>Botryosphaeriales</taxon>
        <taxon>Phyllostictaceae</taxon>
        <taxon>Phyllosticta</taxon>
    </lineage>
</organism>
<feature type="region of interest" description="Disordered" evidence="1">
    <location>
        <begin position="183"/>
        <end position="238"/>
    </location>
</feature>
<dbReference type="EMBL" id="JBBPDW010000020">
    <property type="protein sequence ID" value="KAK7543590.1"/>
    <property type="molecule type" value="Genomic_DNA"/>
</dbReference>
<protein>
    <submittedName>
        <fullName evidence="2">Uncharacterized protein</fullName>
    </submittedName>
</protein>
<feature type="region of interest" description="Disordered" evidence="1">
    <location>
        <begin position="116"/>
        <end position="155"/>
    </location>
</feature>
<evidence type="ECO:0000256" key="1">
    <source>
        <dbReference type="SAM" id="MobiDB-lite"/>
    </source>
</evidence>
<dbReference type="Proteomes" id="UP001365128">
    <property type="component" value="Unassembled WGS sequence"/>
</dbReference>
<name>A0ABR1M7A8_9PEZI</name>
<evidence type="ECO:0000313" key="3">
    <source>
        <dbReference type="Proteomes" id="UP001365128"/>
    </source>
</evidence>
<keyword evidence="3" id="KW-1185">Reference proteome</keyword>
<sequence length="238" mass="26243">MNRKLDEMTRRLSSRSFSASKHAILTTLRRLPLLQGTRGETYLHLDLHHHNATSTHWQQHRTKHLAFTERRSSTLSQPASQTPRAQHISTTATPTPQHRQYTHTTPASCLIATRTTTTTSPNSIQHSPLRHRPPRSPQRILSPPAGPGSLILPSRAPYEYSPWPSRRSARQITDCTAWSAGRACNGRFGSGAGKKLSRKGRGDGTRNSSSSSSSSAYGPRRGAKGGRTGGWGEIKEGW</sequence>